<evidence type="ECO:0000313" key="2">
    <source>
        <dbReference type="EMBL" id="EPT04747.1"/>
    </source>
</evidence>
<dbReference type="EMBL" id="KE504126">
    <property type="protein sequence ID" value="EPT04747.1"/>
    <property type="molecule type" value="Genomic_DNA"/>
</dbReference>
<accession>S8EI03</accession>
<dbReference type="InParanoid" id="S8EI03"/>
<feature type="non-terminal residue" evidence="2">
    <location>
        <position position="1"/>
    </location>
</feature>
<name>S8EI03_FOMSC</name>
<proteinExistence type="predicted"/>
<evidence type="ECO:0000313" key="3">
    <source>
        <dbReference type="Proteomes" id="UP000015241"/>
    </source>
</evidence>
<reference evidence="2 3" key="1">
    <citation type="journal article" date="2012" name="Science">
        <title>The Paleozoic origin of enzymatic lignin decomposition reconstructed from 31 fungal genomes.</title>
        <authorList>
            <person name="Floudas D."/>
            <person name="Binder M."/>
            <person name="Riley R."/>
            <person name="Barry K."/>
            <person name="Blanchette R.A."/>
            <person name="Henrissat B."/>
            <person name="Martinez A.T."/>
            <person name="Otillar R."/>
            <person name="Spatafora J.W."/>
            <person name="Yadav J.S."/>
            <person name="Aerts A."/>
            <person name="Benoit I."/>
            <person name="Boyd A."/>
            <person name="Carlson A."/>
            <person name="Copeland A."/>
            <person name="Coutinho P.M."/>
            <person name="de Vries R.P."/>
            <person name="Ferreira P."/>
            <person name="Findley K."/>
            <person name="Foster B."/>
            <person name="Gaskell J."/>
            <person name="Glotzer D."/>
            <person name="Gorecki P."/>
            <person name="Heitman J."/>
            <person name="Hesse C."/>
            <person name="Hori C."/>
            <person name="Igarashi K."/>
            <person name="Jurgens J.A."/>
            <person name="Kallen N."/>
            <person name="Kersten P."/>
            <person name="Kohler A."/>
            <person name="Kuees U."/>
            <person name="Kumar T.K.A."/>
            <person name="Kuo A."/>
            <person name="LaButti K."/>
            <person name="Larrondo L.F."/>
            <person name="Lindquist E."/>
            <person name="Ling A."/>
            <person name="Lombard V."/>
            <person name="Lucas S."/>
            <person name="Lundell T."/>
            <person name="Martin R."/>
            <person name="McLaughlin D.J."/>
            <person name="Morgenstern I."/>
            <person name="Morin E."/>
            <person name="Murat C."/>
            <person name="Nagy L.G."/>
            <person name="Nolan M."/>
            <person name="Ohm R.A."/>
            <person name="Patyshakuliyeva A."/>
            <person name="Rokas A."/>
            <person name="Ruiz-Duenas F.J."/>
            <person name="Sabat G."/>
            <person name="Salamov A."/>
            <person name="Samejima M."/>
            <person name="Schmutz J."/>
            <person name="Slot J.C."/>
            <person name="St John F."/>
            <person name="Stenlid J."/>
            <person name="Sun H."/>
            <person name="Sun S."/>
            <person name="Syed K."/>
            <person name="Tsang A."/>
            <person name="Wiebenga A."/>
            <person name="Young D."/>
            <person name="Pisabarro A."/>
            <person name="Eastwood D.C."/>
            <person name="Martin F."/>
            <person name="Cullen D."/>
            <person name="Grigoriev I.V."/>
            <person name="Hibbett D.S."/>
        </authorList>
    </citation>
    <scope>NUCLEOTIDE SEQUENCE</scope>
    <source>
        <strain evidence="3">FP-58527</strain>
    </source>
</reference>
<dbReference type="Gene3D" id="3.20.20.150">
    <property type="entry name" value="Divalent-metal-dependent TIM barrel enzymes"/>
    <property type="match status" value="1"/>
</dbReference>
<gene>
    <name evidence="2" type="ORF">FOMPIDRAFT_1039998</name>
</gene>
<organism evidence="2 3">
    <name type="scientific">Fomitopsis schrenkii</name>
    <name type="common">Brown rot fungus</name>
    <dbReference type="NCBI Taxonomy" id="2126942"/>
    <lineage>
        <taxon>Eukaryota</taxon>
        <taxon>Fungi</taxon>
        <taxon>Dikarya</taxon>
        <taxon>Basidiomycota</taxon>
        <taxon>Agaricomycotina</taxon>
        <taxon>Agaricomycetes</taxon>
        <taxon>Polyporales</taxon>
        <taxon>Fomitopsis</taxon>
    </lineage>
</organism>
<dbReference type="AlphaFoldDB" id="S8EI03"/>
<dbReference type="PANTHER" id="PTHR12110:SF21">
    <property type="entry name" value="XYLOSE ISOMERASE-LIKE TIM BARREL DOMAIN-CONTAINING PROTEIN"/>
    <property type="match status" value="1"/>
</dbReference>
<protein>
    <recommendedName>
        <fullName evidence="1">Xylose isomerase-like TIM barrel domain-containing protein</fullName>
    </recommendedName>
</protein>
<keyword evidence="3" id="KW-1185">Reference proteome</keyword>
<evidence type="ECO:0000259" key="1">
    <source>
        <dbReference type="Pfam" id="PF01261"/>
    </source>
</evidence>
<dbReference type="PANTHER" id="PTHR12110">
    <property type="entry name" value="HYDROXYPYRUVATE ISOMERASE"/>
    <property type="match status" value="1"/>
</dbReference>
<dbReference type="InterPro" id="IPR036237">
    <property type="entry name" value="Xyl_isomerase-like_sf"/>
</dbReference>
<feature type="domain" description="Xylose isomerase-like TIM barrel" evidence="1">
    <location>
        <begin position="32"/>
        <end position="323"/>
    </location>
</feature>
<dbReference type="Pfam" id="PF01261">
    <property type="entry name" value="AP_endonuc_2"/>
    <property type="match status" value="1"/>
</dbReference>
<dbReference type="eggNOG" id="ENOG502SIUJ">
    <property type="taxonomic scope" value="Eukaryota"/>
</dbReference>
<sequence length="354" mass="39472">MPKLTTIKGPSIHLVQYLRDAPPYNTLEGLAAWASSLGFKALQVPVDARLIDIHRAAEDQAYCDSVKATVAKHGVEISELSSHLAGQLIAVHPAYDVLFDGFAPPQFRGDYGAREKWARSVLFDSAKASKRLGLKAHVTFSGALAWPYFYPWPQRPAGLVDTAFEELARRWRPILDAFDEAGVDVAYEIHPGEDLHDGVSFERFLKYVDNHPRANILYDPSHFILQQLDYLSFIDIYHERIKVVHIKDAEFVPDGRQGAYGGYNDWEERAGRFRALGDGQVNFKGVFTRLTQHGYEGWAVLENECPFKHPEDAAREGAVFIKNHIIRVVDGGAADDFAGSGVGPEGLKKILGIE</sequence>
<dbReference type="InterPro" id="IPR013022">
    <property type="entry name" value="Xyl_isomerase-like_TIM-brl"/>
</dbReference>
<dbReference type="InterPro" id="IPR050312">
    <property type="entry name" value="IolE/XylAMocC-like"/>
</dbReference>
<dbReference type="Proteomes" id="UP000015241">
    <property type="component" value="Unassembled WGS sequence"/>
</dbReference>
<dbReference type="SUPFAM" id="SSF51658">
    <property type="entry name" value="Xylose isomerase-like"/>
    <property type="match status" value="1"/>
</dbReference>
<dbReference type="OrthoDB" id="2307048at2759"/>
<dbReference type="HOGENOM" id="CLU_061796_0_0_1"/>